<protein>
    <submittedName>
        <fullName evidence="2">Uncharacterized protein</fullName>
    </submittedName>
</protein>
<dbReference type="AlphaFoldDB" id="A0R2F8"/>
<sequence length="237" mass="25541">MLRPWSFSVTHADHFVNSIKPGRHAPIHESMDRKSVLDLMSPEGTFVRAAMKSLDRLGVGAGSGEDAIADAGYPGFLHAFNAVRDPEEWGGNRGPINDQVGTRYWEVVELRREGDFFRTGVCSYGSAIAVKTQDGYRSSGSKPIGSATWITFGPDPALAKDKQAVPPSNQRGPERAPVLDVFGSWVITDLNVLDAAKDLPQCMSTLAPGTPSDAPKDYVVQTEPPPTLPPSPGWPDA</sequence>
<feature type="region of interest" description="Disordered" evidence="1">
    <location>
        <begin position="202"/>
        <end position="237"/>
    </location>
</feature>
<gene>
    <name evidence="2" type="ordered locus">MSMEG_5097</name>
</gene>
<keyword evidence="3" id="KW-1185">Reference proteome</keyword>
<evidence type="ECO:0000313" key="2">
    <source>
        <dbReference type="EMBL" id="ABK74462.1"/>
    </source>
</evidence>
<name>A0R2F8_MYCS2</name>
<dbReference type="OrthoDB" id="4640795at2"/>
<accession>A0R2F8</accession>
<proteinExistence type="predicted"/>
<dbReference type="Proteomes" id="UP000000757">
    <property type="component" value="Chromosome"/>
</dbReference>
<evidence type="ECO:0000256" key="1">
    <source>
        <dbReference type="SAM" id="MobiDB-lite"/>
    </source>
</evidence>
<dbReference type="KEGG" id="msm:MSMEG_5097"/>
<evidence type="ECO:0000313" key="3">
    <source>
        <dbReference type="Proteomes" id="UP000000757"/>
    </source>
</evidence>
<organism evidence="2 3">
    <name type="scientific">Mycolicibacterium smegmatis (strain ATCC 700084 / mc(2)155)</name>
    <name type="common">Mycobacterium smegmatis</name>
    <dbReference type="NCBI Taxonomy" id="246196"/>
    <lineage>
        <taxon>Bacteria</taxon>
        <taxon>Bacillati</taxon>
        <taxon>Actinomycetota</taxon>
        <taxon>Actinomycetes</taxon>
        <taxon>Mycobacteriales</taxon>
        <taxon>Mycobacteriaceae</taxon>
        <taxon>Mycolicibacterium</taxon>
    </lineage>
</organism>
<dbReference type="STRING" id="246196.MSMEG_5097"/>
<feature type="compositionally biased region" description="Pro residues" evidence="1">
    <location>
        <begin position="223"/>
        <end position="237"/>
    </location>
</feature>
<dbReference type="PATRIC" id="fig|246196.19.peg.4974"/>
<reference evidence="2 3" key="1">
    <citation type="submission" date="2006-10" db="EMBL/GenBank/DDBJ databases">
        <authorList>
            <person name="Fleischmann R.D."/>
            <person name="Dodson R.J."/>
            <person name="Haft D.H."/>
            <person name="Merkel J.S."/>
            <person name="Nelson W.C."/>
            <person name="Fraser C.M."/>
        </authorList>
    </citation>
    <scope>NUCLEOTIDE SEQUENCE [LARGE SCALE GENOMIC DNA]</scope>
    <source>
        <strain evidence="3">ATCC 700084 / mc(2)155</strain>
    </source>
</reference>
<dbReference type="EMBL" id="CP000480">
    <property type="protein sequence ID" value="ABK74462.1"/>
    <property type="molecule type" value="Genomic_DNA"/>
</dbReference>